<dbReference type="Proteomes" id="UP000689195">
    <property type="component" value="Unassembled WGS sequence"/>
</dbReference>
<evidence type="ECO:0000256" key="1">
    <source>
        <dbReference type="ARBA" id="ARBA00022737"/>
    </source>
</evidence>
<evidence type="ECO:0000256" key="3">
    <source>
        <dbReference type="PROSITE-ProRule" id="PRU00339"/>
    </source>
</evidence>
<dbReference type="AlphaFoldDB" id="A0A8S1YRJ3"/>
<dbReference type="SMART" id="SM00028">
    <property type="entry name" value="TPR"/>
    <property type="match status" value="3"/>
</dbReference>
<dbReference type="InterPro" id="IPR019734">
    <property type="entry name" value="TPR_rpt"/>
</dbReference>
<keyword evidence="4" id="KW-0812">Transmembrane</keyword>
<reference evidence="5" key="1">
    <citation type="submission" date="2021-01" db="EMBL/GenBank/DDBJ databases">
        <authorList>
            <consortium name="Genoscope - CEA"/>
            <person name="William W."/>
        </authorList>
    </citation>
    <scope>NUCLEOTIDE SEQUENCE</scope>
</reference>
<evidence type="ECO:0000256" key="4">
    <source>
        <dbReference type="SAM" id="Phobius"/>
    </source>
</evidence>
<dbReference type="PANTHER" id="PTHR44943">
    <property type="entry name" value="CELLULOSE SYNTHASE OPERON PROTEIN C"/>
    <property type="match status" value="1"/>
</dbReference>
<proteinExistence type="predicted"/>
<feature type="transmembrane region" description="Helical" evidence="4">
    <location>
        <begin position="21"/>
        <end position="40"/>
    </location>
</feature>
<evidence type="ECO:0000313" key="6">
    <source>
        <dbReference type="Proteomes" id="UP000689195"/>
    </source>
</evidence>
<evidence type="ECO:0000256" key="2">
    <source>
        <dbReference type="ARBA" id="ARBA00022803"/>
    </source>
</evidence>
<dbReference type="EMBL" id="CAJJDO010000212">
    <property type="protein sequence ID" value="CAD8214414.1"/>
    <property type="molecule type" value="Genomic_DNA"/>
</dbReference>
<dbReference type="PANTHER" id="PTHR44943:SF4">
    <property type="entry name" value="TPR REPEAT-CONTAINING PROTEIN MJ0798"/>
    <property type="match status" value="1"/>
</dbReference>
<feature type="repeat" description="TPR" evidence="3">
    <location>
        <begin position="125"/>
        <end position="158"/>
    </location>
</feature>
<keyword evidence="2 3" id="KW-0802">TPR repeat</keyword>
<dbReference type="OrthoDB" id="10043504at2759"/>
<keyword evidence="6" id="KW-1185">Reference proteome</keyword>
<accession>A0A8S1YRJ3</accession>
<evidence type="ECO:0008006" key="7">
    <source>
        <dbReference type="Google" id="ProtNLM"/>
    </source>
</evidence>
<dbReference type="Pfam" id="PF12895">
    <property type="entry name" value="ANAPC3"/>
    <property type="match status" value="1"/>
</dbReference>
<sequence>MIKVMIYIWDKNMMRQYKYQINHYNIILITIYLYGVKVHVQEIQINMKMQSLGQTKHQLLILNMLMFRNLNKYEDAITWLDKALAIDTKHVFSLNEKGKCLRLLKKYNESLQLLDQALLINPQHLFSLQTKGDCLRDQQKYKESLIYYEKSLEIDPNNQYSKNQKEFCQKKLNQ</sequence>
<keyword evidence="4" id="KW-1133">Transmembrane helix</keyword>
<gene>
    <name evidence="5" type="ORF">PPENT_87.1.T2120002</name>
</gene>
<dbReference type="PROSITE" id="PS50005">
    <property type="entry name" value="TPR"/>
    <property type="match status" value="1"/>
</dbReference>
<keyword evidence="4" id="KW-0472">Membrane</keyword>
<evidence type="ECO:0000313" key="5">
    <source>
        <dbReference type="EMBL" id="CAD8214414.1"/>
    </source>
</evidence>
<name>A0A8S1YRJ3_9CILI</name>
<dbReference type="InterPro" id="IPR051685">
    <property type="entry name" value="Ycf3/AcsC/BcsC/TPR_MFPF"/>
</dbReference>
<organism evidence="5 6">
    <name type="scientific">Paramecium pentaurelia</name>
    <dbReference type="NCBI Taxonomy" id="43138"/>
    <lineage>
        <taxon>Eukaryota</taxon>
        <taxon>Sar</taxon>
        <taxon>Alveolata</taxon>
        <taxon>Ciliophora</taxon>
        <taxon>Intramacronucleata</taxon>
        <taxon>Oligohymenophorea</taxon>
        <taxon>Peniculida</taxon>
        <taxon>Parameciidae</taxon>
        <taxon>Paramecium</taxon>
    </lineage>
</organism>
<comment type="caution">
    <text evidence="5">The sequence shown here is derived from an EMBL/GenBank/DDBJ whole genome shotgun (WGS) entry which is preliminary data.</text>
</comment>
<keyword evidence="1" id="KW-0677">Repeat</keyword>
<protein>
    <recommendedName>
        <fullName evidence="7">Tetratricopeptide repeat protein</fullName>
    </recommendedName>
</protein>